<dbReference type="EMBL" id="KV428118">
    <property type="protein sequence ID" value="KZT36067.1"/>
    <property type="molecule type" value="Genomic_DNA"/>
</dbReference>
<accession>A0A166B7A3</accession>
<dbReference type="OrthoDB" id="2142759at2759"/>
<feature type="compositionally biased region" description="Acidic residues" evidence="1">
    <location>
        <begin position="430"/>
        <end position="439"/>
    </location>
</feature>
<gene>
    <name evidence="2" type="ORF">SISSUDRAFT_1121208</name>
</gene>
<proteinExistence type="predicted"/>
<protein>
    <recommendedName>
        <fullName evidence="4">HNH nuclease domain-containing protein</fullName>
    </recommendedName>
</protein>
<dbReference type="STRING" id="1314776.A0A166B7A3"/>
<evidence type="ECO:0008006" key="4">
    <source>
        <dbReference type="Google" id="ProtNLM"/>
    </source>
</evidence>
<sequence>MQTSLIGTPETSHSENSEDLLSPDDDERNLLVYDVAGKVAGLNQDGTTSIATFYRWLSMVISAPQTWFLADSKSSIILERTESSLIAPGEYHIVSGHGQRISVVSAGKEEFMWRFPSRAILADWTYSEITFDRRVFSRDRGSLIQSASENRKEGEPKPQSFCAVHIYPKEYLHEWNSMAVVPPGNIKLPERYDGPRIAYLSSLANGLCLTWNEAYMFSTYSIAIDVDDNYRVVQLSFDGRGDIPSDSYLQISDDVPVHERPSDALLRLHFRQAILRYVLGDGSGQQSSWSSFARSFRYSEIVDLRHSKWRTGLGKECLERYMATRLYGCLPDVEDKSAHWSRWSFPRRLSNRKTLRNTPPDGPTLFTARPPIHEQKPLVRPRPREAGKGLSPNDPLAFFLKIAATQFHDPNFVADPMDFPTSHRDHYETPDWEVSEPEV</sequence>
<evidence type="ECO:0000313" key="2">
    <source>
        <dbReference type="EMBL" id="KZT36067.1"/>
    </source>
</evidence>
<feature type="region of interest" description="Disordered" evidence="1">
    <location>
        <begin position="419"/>
        <end position="439"/>
    </location>
</feature>
<dbReference type="Proteomes" id="UP000076798">
    <property type="component" value="Unassembled WGS sequence"/>
</dbReference>
<organism evidence="2 3">
    <name type="scientific">Sistotremastrum suecicum HHB10207 ss-3</name>
    <dbReference type="NCBI Taxonomy" id="1314776"/>
    <lineage>
        <taxon>Eukaryota</taxon>
        <taxon>Fungi</taxon>
        <taxon>Dikarya</taxon>
        <taxon>Basidiomycota</taxon>
        <taxon>Agaricomycotina</taxon>
        <taxon>Agaricomycetes</taxon>
        <taxon>Sistotremastrales</taxon>
        <taxon>Sistotremastraceae</taxon>
        <taxon>Sistotremastrum</taxon>
    </lineage>
</organism>
<evidence type="ECO:0000313" key="3">
    <source>
        <dbReference type="Proteomes" id="UP000076798"/>
    </source>
</evidence>
<dbReference type="AlphaFoldDB" id="A0A166B7A3"/>
<evidence type="ECO:0000256" key="1">
    <source>
        <dbReference type="SAM" id="MobiDB-lite"/>
    </source>
</evidence>
<feature type="region of interest" description="Disordered" evidence="1">
    <location>
        <begin position="1"/>
        <end position="24"/>
    </location>
</feature>
<name>A0A166B7A3_9AGAM</name>
<feature type="compositionally biased region" description="Basic and acidic residues" evidence="1">
    <location>
        <begin position="371"/>
        <end position="387"/>
    </location>
</feature>
<feature type="compositionally biased region" description="Polar residues" evidence="1">
    <location>
        <begin position="1"/>
        <end position="11"/>
    </location>
</feature>
<feature type="region of interest" description="Disordered" evidence="1">
    <location>
        <begin position="353"/>
        <end position="390"/>
    </location>
</feature>
<keyword evidence="3" id="KW-1185">Reference proteome</keyword>
<reference evidence="2 3" key="1">
    <citation type="journal article" date="2016" name="Mol. Biol. Evol.">
        <title>Comparative Genomics of Early-Diverging Mushroom-Forming Fungi Provides Insights into the Origins of Lignocellulose Decay Capabilities.</title>
        <authorList>
            <person name="Nagy L.G."/>
            <person name="Riley R."/>
            <person name="Tritt A."/>
            <person name="Adam C."/>
            <person name="Daum C."/>
            <person name="Floudas D."/>
            <person name="Sun H."/>
            <person name="Yadav J.S."/>
            <person name="Pangilinan J."/>
            <person name="Larsson K.H."/>
            <person name="Matsuura K."/>
            <person name="Barry K."/>
            <person name="Labutti K."/>
            <person name="Kuo R."/>
            <person name="Ohm R.A."/>
            <person name="Bhattacharya S.S."/>
            <person name="Shirouzu T."/>
            <person name="Yoshinaga Y."/>
            <person name="Martin F.M."/>
            <person name="Grigoriev I.V."/>
            <person name="Hibbett D.S."/>
        </authorList>
    </citation>
    <scope>NUCLEOTIDE SEQUENCE [LARGE SCALE GENOMIC DNA]</scope>
    <source>
        <strain evidence="2 3">HHB10207 ss-3</strain>
    </source>
</reference>